<sequence length="391" mass="44774">MYKSEFGFEDYLTTLPFDLRINLCKYRCSSHRLPFECGRFYSIDRSERICDLCNSNVLGDEFHYIYDCTFFNAERLKCLPADICKVKDTMSFSNSMNSKDKFVLVGLAKFWLWCCTTPCGGTVCKIPDIPRQPKLHHHAPPAIPKPTPVHHYQPQVHHQQPPAHTPAIPKPTTTHHHQHPVHVPDIQTQTTLQHHQPPAHTPNIPTQTTLHHQQPLAHNTIPHIPPIPTRQEAQQQLSLYQELFPELQPGFQQQVPLFIDPNQQNVQADFSHQTNIYQDQVVNIKSDVFPEHAHEQNFLQNTEPPLFLEPQQGIPQYNNFQTPPPSNHGNARVEETCPPDQPRVQCWHDPCNGRTCTNFPVAVCEVNHCGDCSAKFTMATVDVTRGCEVRL</sequence>
<name>A0A8S3TK29_MYTED</name>
<evidence type="ECO:0000313" key="3">
    <source>
        <dbReference type="Proteomes" id="UP000683360"/>
    </source>
</evidence>
<reference evidence="2" key="1">
    <citation type="submission" date="2021-03" db="EMBL/GenBank/DDBJ databases">
        <authorList>
            <person name="Bekaert M."/>
        </authorList>
    </citation>
    <scope>NUCLEOTIDE SEQUENCE</scope>
</reference>
<gene>
    <name evidence="2" type="ORF">MEDL_44720</name>
</gene>
<feature type="compositionally biased region" description="Low complexity" evidence="1">
    <location>
        <begin position="181"/>
        <end position="202"/>
    </location>
</feature>
<dbReference type="OrthoDB" id="10037294at2759"/>
<accession>A0A8S3TK29</accession>
<organism evidence="2 3">
    <name type="scientific">Mytilus edulis</name>
    <name type="common">Blue mussel</name>
    <dbReference type="NCBI Taxonomy" id="6550"/>
    <lineage>
        <taxon>Eukaryota</taxon>
        <taxon>Metazoa</taxon>
        <taxon>Spiralia</taxon>
        <taxon>Lophotrochozoa</taxon>
        <taxon>Mollusca</taxon>
        <taxon>Bivalvia</taxon>
        <taxon>Autobranchia</taxon>
        <taxon>Pteriomorphia</taxon>
        <taxon>Mytilida</taxon>
        <taxon>Mytiloidea</taxon>
        <taxon>Mytilidae</taxon>
        <taxon>Mytilinae</taxon>
        <taxon>Mytilus</taxon>
    </lineage>
</organism>
<keyword evidence="3" id="KW-1185">Reference proteome</keyword>
<proteinExistence type="predicted"/>
<evidence type="ECO:0000256" key="1">
    <source>
        <dbReference type="SAM" id="MobiDB-lite"/>
    </source>
</evidence>
<dbReference type="EMBL" id="CAJPWZ010002162">
    <property type="protein sequence ID" value="CAG2231956.1"/>
    <property type="molecule type" value="Genomic_DNA"/>
</dbReference>
<protein>
    <submittedName>
        <fullName evidence="2">Uncharacterized protein</fullName>
    </submittedName>
</protein>
<feature type="compositionally biased region" description="Low complexity" evidence="1">
    <location>
        <begin position="149"/>
        <end position="167"/>
    </location>
</feature>
<comment type="caution">
    <text evidence="2">The sequence shown here is derived from an EMBL/GenBank/DDBJ whole genome shotgun (WGS) entry which is preliminary data.</text>
</comment>
<feature type="compositionally biased region" description="Polar residues" evidence="1">
    <location>
        <begin position="203"/>
        <end position="212"/>
    </location>
</feature>
<dbReference type="AlphaFoldDB" id="A0A8S3TK29"/>
<feature type="region of interest" description="Disordered" evidence="1">
    <location>
        <begin position="135"/>
        <end position="227"/>
    </location>
</feature>
<dbReference type="Proteomes" id="UP000683360">
    <property type="component" value="Unassembled WGS sequence"/>
</dbReference>
<evidence type="ECO:0000313" key="2">
    <source>
        <dbReference type="EMBL" id="CAG2231956.1"/>
    </source>
</evidence>